<protein>
    <submittedName>
        <fullName evidence="2">Uncharacterized protein</fullName>
    </submittedName>
</protein>
<proteinExistence type="predicted"/>
<comment type="caution">
    <text evidence="2">The sequence shown here is derived from an EMBL/GenBank/DDBJ whole genome shotgun (WGS) entry which is preliminary data.</text>
</comment>
<keyword evidence="1" id="KW-0472">Membrane</keyword>
<name>A0A1Y1XXH9_9FUNG</name>
<sequence length="163" mass="19125">MSSYTPKYEALHEEYSQLKKKIMPVNRYHCSLKLGCPLPEYICQNNGFCFPRDPEDADCNGHKHLFVRINDVYTFFCKIPDNIEKQVEGPQECEKWEKYRDGLCYFSGVQEEVPDAVEPFFWLLFVGIIAAVMLFVYKRNSTIEEDVNERLPINSSTNYTRVN</sequence>
<dbReference type="InParanoid" id="A0A1Y1XXH9"/>
<gene>
    <name evidence="2" type="ORF">K493DRAFT_59377</name>
</gene>
<evidence type="ECO:0000313" key="3">
    <source>
        <dbReference type="Proteomes" id="UP000193498"/>
    </source>
</evidence>
<organism evidence="2 3">
    <name type="scientific">Basidiobolus meristosporus CBS 931.73</name>
    <dbReference type="NCBI Taxonomy" id="1314790"/>
    <lineage>
        <taxon>Eukaryota</taxon>
        <taxon>Fungi</taxon>
        <taxon>Fungi incertae sedis</taxon>
        <taxon>Zoopagomycota</taxon>
        <taxon>Entomophthoromycotina</taxon>
        <taxon>Basidiobolomycetes</taxon>
        <taxon>Basidiobolales</taxon>
        <taxon>Basidiobolaceae</taxon>
        <taxon>Basidiobolus</taxon>
    </lineage>
</organism>
<reference evidence="2 3" key="1">
    <citation type="submission" date="2016-07" db="EMBL/GenBank/DDBJ databases">
        <title>Pervasive Adenine N6-methylation of Active Genes in Fungi.</title>
        <authorList>
            <consortium name="DOE Joint Genome Institute"/>
            <person name="Mondo S.J."/>
            <person name="Dannebaum R.O."/>
            <person name="Kuo R.C."/>
            <person name="Labutti K."/>
            <person name="Haridas S."/>
            <person name="Kuo A."/>
            <person name="Salamov A."/>
            <person name="Ahrendt S.R."/>
            <person name="Lipzen A."/>
            <person name="Sullivan W."/>
            <person name="Andreopoulos W.B."/>
            <person name="Clum A."/>
            <person name="Lindquist E."/>
            <person name="Daum C."/>
            <person name="Ramamoorthy G.K."/>
            <person name="Gryganskyi A."/>
            <person name="Culley D."/>
            <person name="Magnuson J.K."/>
            <person name="James T.Y."/>
            <person name="O'Malley M.A."/>
            <person name="Stajich J.E."/>
            <person name="Spatafora J.W."/>
            <person name="Visel A."/>
            <person name="Grigoriev I.V."/>
        </authorList>
    </citation>
    <scope>NUCLEOTIDE SEQUENCE [LARGE SCALE GENOMIC DNA]</scope>
    <source>
        <strain evidence="2 3">CBS 931.73</strain>
    </source>
</reference>
<keyword evidence="1" id="KW-1133">Transmembrane helix</keyword>
<accession>A0A1Y1XXH9</accession>
<dbReference type="EMBL" id="MCFE01000380">
    <property type="protein sequence ID" value="ORX90447.1"/>
    <property type="molecule type" value="Genomic_DNA"/>
</dbReference>
<keyword evidence="1" id="KW-0812">Transmembrane</keyword>
<dbReference type="Proteomes" id="UP000193498">
    <property type="component" value="Unassembled WGS sequence"/>
</dbReference>
<feature type="transmembrane region" description="Helical" evidence="1">
    <location>
        <begin position="120"/>
        <end position="137"/>
    </location>
</feature>
<keyword evidence="3" id="KW-1185">Reference proteome</keyword>
<dbReference type="AlphaFoldDB" id="A0A1Y1XXH9"/>
<evidence type="ECO:0000256" key="1">
    <source>
        <dbReference type="SAM" id="Phobius"/>
    </source>
</evidence>
<evidence type="ECO:0000313" key="2">
    <source>
        <dbReference type="EMBL" id="ORX90447.1"/>
    </source>
</evidence>